<evidence type="ECO:0000313" key="5">
    <source>
        <dbReference type="Proteomes" id="UP000297598"/>
    </source>
</evidence>
<keyword evidence="5" id="KW-1185">Reference proteome</keyword>
<organism evidence="4 5">
    <name type="scientific">Staphylococcus petrasii</name>
    <dbReference type="NCBI Taxonomy" id="1276936"/>
    <lineage>
        <taxon>Bacteria</taxon>
        <taxon>Bacillati</taxon>
        <taxon>Bacillota</taxon>
        <taxon>Bacilli</taxon>
        <taxon>Bacillales</taxon>
        <taxon>Staphylococcaceae</taxon>
        <taxon>Staphylococcus</taxon>
    </lineage>
</organism>
<keyword evidence="2" id="KW-0378">Hydrolase</keyword>
<dbReference type="Proteomes" id="UP000297598">
    <property type="component" value="Unassembled WGS sequence"/>
</dbReference>
<keyword evidence="1" id="KW-0479">Metal-binding</keyword>
<gene>
    <name evidence="4" type="ORF">BJR09_03190</name>
</gene>
<dbReference type="RefSeq" id="WP_135377618.1">
    <property type="nucleotide sequence ID" value="NZ_SRLS01000003.1"/>
</dbReference>
<sequence length="139" mass="16802">MAENRHFIYDGPVAGFYYRSKEVRKLARKIYKKKLENDEFLVGDDFKEEADYGIYLENIKVLHNPENKYDKNAIEVYSDDIFIGYIPKTSNKRVLKELDDNKDKTIYYEACYTKEDENDEFFDDYNEPERVDLSIYYDY</sequence>
<reference evidence="4 5" key="1">
    <citation type="submission" date="2019-04" db="EMBL/GenBank/DDBJ databases">
        <title>Genomic characterization of Staphylococcus petrasii strains.</title>
        <authorList>
            <person name="Vrbovska V."/>
            <person name="Kovarovic V."/>
            <person name="Maslanova I."/>
            <person name="Indrakova A."/>
            <person name="Petras P."/>
            <person name="Sedo O."/>
            <person name="Svec P."/>
            <person name="Fisarova L."/>
            <person name="Sedlacek I."/>
            <person name="Doskar J."/>
            <person name="Pantucek R."/>
        </authorList>
    </citation>
    <scope>NUCLEOTIDE SEQUENCE [LARGE SCALE GENOMIC DNA]</scope>
    <source>
        <strain evidence="4 5">P5404</strain>
    </source>
</reference>
<proteinExistence type="predicted"/>
<dbReference type="InterPro" id="IPR014905">
    <property type="entry name" value="HIRAN"/>
</dbReference>
<dbReference type="Gene3D" id="3.30.70.2330">
    <property type="match status" value="1"/>
</dbReference>
<dbReference type="Pfam" id="PF08797">
    <property type="entry name" value="HIRAN"/>
    <property type="match status" value="1"/>
</dbReference>
<evidence type="ECO:0000313" key="4">
    <source>
        <dbReference type="EMBL" id="TGE18863.1"/>
    </source>
</evidence>
<evidence type="ECO:0000256" key="1">
    <source>
        <dbReference type="ARBA" id="ARBA00022723"/>
    </source>
</evidence>
<protein>
    <recommendedName>
        <fullName evidence="3">HIRAN domain-containing protein</fullName>
    </recommendedName>
</protein>
<evidence type="ECO:0000259" key="3">
    <source>
        <dbReference type="Pfam" id="PF08797"/>
    </source>
</evidence>
<dbReference type="EMBL" id="SRLS01000003">
    <property type="protein sequence ID" value="TGE18863.1"/>
    <property type="molecule type" value="Genomic_DNA"/>
</dbReference>
<evidence type="ECO:0000256" key="2">
    <source>
        <dbReference type="ARBA" id="ARBA00022801"/>
    </source>
</evidence>
<comment type="caution">
    <text evidence="4">The sequence shown here is derived from an EMBL/GenBank/DDBJ whole genome shotgun (WGS) entry which is preliminary data.</text>
</comment>
<accession>A0ABY2L1Q5</accession>
<name>A0ABY2L1Q5_9STAP</name>
<feature type="domain" description="HIRAN" evidence="3">
    <location>
        <begin position="57"/>
        <end position="118"/>
    </location>
</feature>